<name>A0A1U7NZ22_9DEIO</name>
<dbReference type="AlphaFoldDB" id="A0A1U7NZ22"/>
<keyword evidence="3" id="KW-1185">Reference proteome</keyword>
<reference evidence="2 3" key="1">
    <citation type="submission" date="2017-01" db="EMBL/GenBank/DDBJ databases">
        <title>Genome Analysis of Deinococcus marmoris KOPRI26562.</title>
        <authorList>
            <person name="Kim J.H."/>
            <person name="Oh H.-M."/>
        </authorList>
    </citation>
    <scope>NUCLEOTIDE SEQUENCE [LARGE SCALE GENOMIC DNA]</scope>
    <source>
        <strain evidence="2 3">KOPRI26562</strain>
    </source>
</reference>
<feature type="compositionally biased region" description="Basic and acidic residues" evidence="1">
    <location>
        <begin position="118"/>
        <end position="127"/>
    </location>
</feature>
<dbReference type="RefSeq" id="WP_075832418.1">
    <property type="nucleotide sequence ID" value="NZ_MSTI01000075.1"/>
</dbReference>
<evidence type="ECO:0000313" key="3">
    <source>
        <dbReference type="Proteomes" id="UP000186607"/>
    </source>
</evidence>
<dbReference type="EMBL" id="MSTI01000075">
    <property type="protein sequence ID" value="OLV18162.1"/>
    <property type="molecule type" value="Genomic_DNA"/>
</dbReference>
<accession>A0A1U7NZ22</accession>
<protein>
    <submittedName>
        <fullName evidence="2">Uncharacterized protein</fullName>
    </submittedName>
</protein>
<evidence type="ECO:0000256" key="1">
    <source>
        <dbReference type="SAM" id="MobiDB-lite"/>
    </source>
</evidence>
<gene>
    <name evidence="2" type="ORF">BOO71_0006697</name>
</gene>
<dbReference type="Proteomes" id="UP000186607">
    <property type="component" value="Unassembled WGS sequence"/>
</dbReference>
<feature type="region of interest" description="Disordered" evidence="1">
    <location>
        <begin position="118"/>
        <end position="139"/>
    </location>
</feature>
<proteinExistence type="predicted"/>
<sequence>MAYRKLSDLVNELENPQQSDTFVKLFKAAVRDGRVVATDLPERCTLPKEYTRRGAEGTYQRNTREMVYEVTPRAEKWAEETRAALAQARTRTAKVQLTSEAAESGAVDFKALAAETRRKMQAKHEKGQQLGLGNTRKKK</sequence>
<comment type="caution">
    <text evidence="2">The sequence shown here is derived from an EMBL/GenBank/DDBJ whole genome shotgun (WGS) entry which is preliminary data.</text>
</comment>
<organism evidence="2 3">
    <name type="scientific">Deinococcus marmoris</name>
    <dbReference type="NCBI Taxonomy" id="249408"/>
    <lineage>
        <taxon>Bacteria</taxon>
        <taxon>Thermotogati</taxon>
        <taxon>Deinococcota</taxon>
        <taxon>Deinococci</taxon>
        <taxon>Deinococcales</taxon>
        <taxon>Deinococcaceae</taxon>
        <taxon>Deinococcus</taxon>
    </lineage>
</organism>
<dbReference type="OrthoDB" id="73423at2"/>
<evidence type="ECO:0000313" key="2">
    <source>
        <dbReference type="EMBL" id="OLV18162.1"/>
    </source>
</evidence>